<dbReference type="InterPro" id="IPR029026">
    <property type="entry name" value="tRNA_m1G_MTases_N"/>
</dbReference>
<gene>
    <name evidence="4" type="ORF">A3224_15520</name>
    <name evidence="5" type="ORF">OQJ68_15065</name>
</gene>
<dbReference type="Proteomes" id="UP000076077">
    <property type="component" value="Chromosome"/>
</dbReference>
<dbReference type="AlphaFoldDB" id="A0A143HQ42"/>
<keyword evidence="1 5" id="KW-0489">Methyltransferase</keyword>
<reference evidence="5" key="3">
    <citation type="submission" date="2022-11" db="EMBL/GenBank/DDBJ databases">
        <title>Chitin-degrading and fungicidal potential of chitinolytic bacterial strains from marine environment of the Pacific Ocean regions.</title>
        <authorList>
            <person name="Pentekhina I."/>
            <person name="Nedashkovskaya O."/>
            <person name="Seitkalieva A."/>
            <person name="Podvolotskaya A."/>
            <person name="Tekutyeva L."/>
            <person name="Balabanova L."/>
        </authorList>
    </citation>
    <scope>NUCLEOTIDE SEQUENCE</scope>
    <source>
        <strain evidence="5">KMM 6838</strain>
    </source>
</reference>
<accession>A0A143HQ42</accession>
<keyword evidence="2" id="KW-0808">Transferase</keyword>
<evidence type="ECO:0000259" key="3">
    <source>
        <dbReference type="Pfam" id="PF00588"/>
    </source>
</evidence>
<dbReference type="GO" id="GO:0006396">
    <property type="term" value="P:RNA processing"/>
    <property type="evidence" value="ECO:0007669"/>
    <property type="project" value="InterPro"/>
</dbReference>
<dbReference type="EMBL" id="CP014864">
    <property type="protein sequence ID" value="AMX03808.1"/>
    <property type="molecule type" value="Genomic_DNA"/>
</dbReference>
<dbReference type="GO" id="GO:0032259">
    <property type="term" value="P:methylation"/>
    <property type="evidence" value="ECO:0007669"/>
    <property type="project" value="UniProtKB-KW"/>
</dbReference>
<evidence type="ECO:0000313" key="6">
    <source>
        <dbReference type="Proteomes" id="UP000076077"/>
    </source>
</evidence>
<keyword evidence="6" id="KW-1185">Reference proteome</keyword>
<dbReference type="EMBL" id="JAPHQB010000032">
    <property type="protein sequence ID" value="MCX2803113.1"/>
    <property type="molecule type" value="Genomic_DNA"/>
</dbReference>
<evidence type="ECO:0000313" key="5">
    <source>
        <dbReference type="EMBL" id="MCX2803113.1"/>
    </source>
</evidence>
<dbReference type="GO" id="GO:0008173">
    <property type="term" value="F:RNA methyltransferase activity"/>
    <property type="evidence" value="ECO:0007669"/>
    <property type="project" value="InterPro"/>
</dbReference>
<dbReference type="STRING" id="252514.A3224_15520"/>
<proteinExistence type="predicted"/>
<dbReference type="InterPro" id="IPR001537">
    <property type="entry name" value="SpoU_MeTrfase"/>
</dbReference>
<dbReference type="Pfam" id="PF00588">
    <property type="entry name" value="SpoU_methylase"/>
    <property type="match status" value="1"/>
</dbReference>
<dbReference type="InterPro" id="IPR051259">
    <property type="entry name" value="rRNA_Methyltransferase"/>
</dbReference>
<dbReference type="KEGG" id="mthd:A3224_15520"/>
<dbReference type="GO" id="GO:0003723">
    <property type="term" value="F:RNA binding"/>
    <property type="evidence" value="ECO:0007669"/>
    <property type="project" value="InterPro"/>
</dbReference>
<dbReference type="PANTHER" id="PTHR43191:SF2">
    <property type="entry name" value="RRNA METHYLTRANSFERASE 3, MITOCHONDRIAL"/>
    <property type="match status" value="1"/>
</dbReference>
<dbReference type="InterPro" id="IPR029028">
    <property type="entry name" value="Alpha/beta_knot_MTases"/>
</dbReference>
<name>A0A143HQ42_MICTH</name>
<reference evidence="4" key="1">
    <citation type="submission" date="2016-03" db="EMBL/GenBank/DDBJ databases">
        <authorList>
            <person name="Ploux O."/>
        </authorList>
    </citation>
    <scope>NUCLEOTIDE SEQUENCE [LARGE SCALE GENOMIC DNA]</scope>
    <source>
        <strain evidence="4">DAU221</strain>
    </source>
</reference>
<dbReference type="PANTHER" id="PTHR43191">
    <property type="entry name" value="RRNA METHYLTRANSFERASE 3"/>
    <property type="match status" value="1"/>
</dbReference>
<reference evidence="6" key="2">
    <citation type="submission" date="2016-03" db="EMBL/GenBank/DDBJ databases">
        <authorList>
            <person name="Lee Y.-S."/>
            <person name="Choi Y.-L."/>
        </authorList>
    </citation>
    <scope>NUCLEOTIDE SEQUENCE [LARGE SCALE GENOMIC DNA]</scope>
    <source>
        <strain evidence="6">DAU221</strain>
    </source>
</reference>
<dbReference type="SUPFAM" id="SSF75217">
    <property type="entry name" value="alpha/beta knot"/>
    <property type="match status" value="1"/>
</dbReference>
<dbReference type="Gene3D" id="3.40.1280.10">
    <property type="match status" value="1"/>
</dbReference>
<evidence type="ECO:0000256" key="1">
    <source>
        <dbReference type="ARBA" id="ARBA00022603"/>
    </source>
</evidence>
<sequence>MKNVQLDHATHQNSGRKYPLCLLAYNIRVPTNIGSLFRIADALGVEKLFLSGGSICPPNTKIRKTSRAAEKYVPYAYHENTLDLVKQLKGEGYRIVCLEISSDSMDLANFSPRPDEKICLVLGSEKEGVGQELLDISDTTVHIPMLGNNSSMNVASACAIAAYHITQKLELGCCH</sequence>
<dbReference type="OrthoDB" id="4578643at2"/>
<organism evidence="4 6">
    <name type="scientific">Microbulbifer thermotolerans</name>
    <dbReference type="NCBI Taxonomy" id="252514"/>
    <lineage>
        <taxon>Bacteria</taxon>
        <taxon>Pseudomonadati</taxon>
        <taxon>Pseudomonadota</taxon>
        <taxon>Gammaproteobacteria</taxon>
        <taxon>Cellvibrionales</taxon>
        <taxon>Microbulbiferaceae</taxon>
        <taxon>Microbulbifer</taxon>
    </lineage>
</organism>
<evidence type="ECO:0000256" key="2">
    <source>
        <dbReference type="ARBA" id="ARBA00022679"/>
    </source>
</evidence>
<evidence type="ECO:0000313" key="4">
    <source>
        <dbReference type="EMBL" id="AMX03808.1"/>
    </source>
</evidence>
<dbReference type="GeneID" id="76609438"/>
<dbReference type="Proteomes" id="UP001209730">
    <property type="component" value="Unassembled WGS sequence"/>
</dbReference>
<protein>
    <submittedName>
        <fullName evidence="5">TrmH family RNA methyltransferase</fullName>
    </submittedName>
</protein>
<feature type="domain" description="tRNA/rRNA methyltransferase SpoU type" evidence="3">
    <location>
        <begin position="20"/>
        <end position="163"/>
    </location>
</feature>
<dbReference type="RefSeq" id="WP_067156722.1">
    <property type="nucleotide sequence ID" value="NZ_CP014864.1"/>
</dbReference>